<organism evidence="2 3">
    <name type="scientific">Nonomuraea solani</name>
    <dbReference type="NCBI Taxonomy" id="1144553"/>
    <lineage>
        <taxon>Bacteria</taxon>
        <taxon>Bacillati</taxon>
        <taxon>Actinomycetota</taxon>
        <taxon>Actinomycetes</taxon>
        <taxon>Streptosporangiales</taxon>
        <taxon>Streptosporangiaceae</taxon>
        <taxon>Nonomuraea</taxon>
    </lineage>
</organism>
<dbReference type="Pfam" id="PF06013">
    <property type="entry name" value="WXG100"/>
    <property type="match status" value="1"/>
</dbReference>
<evidence type="ECO:0000313" key="3">
    <source>
        <dbReference type="Proteomes" id="UP000236732"/>
    </source>
</evidence>
<comment type="similarity">
    <text evidence="1">Belongs to the WXG100 family.</text>
</comment>
<dbReference type="InterPro" id="IPR010310">
    <property type="entry name" value="T7SS_ESAT-6-like"/>
</dbReference>
<dbReference type="InterPro" id="IPR036689">
    <property type="entry name" value="ESAT-6-like_sf"/>
</dbReference>
<proteinExistence type="inferred from homology"/>
<protein>
    <recommendedName>
        <fullName evidence="1">ESAT-6-like protein</fullName>
    </recommendedName>
</protein>
<dbReference type="AlphaFoldDB" id="A0A1H5UYX4"/>
<keyword evidence="3" id="KW-1185">Reference proteome</keyword>
<reference evidence="2 3" key="1">
    <citation type="submission" date="2016-10" db="EMBL/GenBank/DDBJ databases">
        <authorList>
            <person name="de Groot N.N."/>
        </authorList>
    </citation>
    <scope>NUCLEOTIDE SEQUENCE [LARGE SCALE GENOMIC DNA]</scope>
    <source>
        <strain evidence="2 3">CGMCC 4.7037</strain>
    </source>
</reference>
<dbReference type="OrthoDB" id="4278078at2"/>
<dbReference type="SUPFAM" id="SSF140453">
    <property type="entry name" value="EsxAB dimer-like"/>
    <property type="match status" value="1"/>
</dbReference>
<dbReference type="EMBL" id="FNVT01000001">
    <property type="protein sequence ID" value="SEF80206.1"/>
    <property type="molecule type" value="Genomic_DNA"/>
</dbReference>
<dbReference type="Proteomes" id="UP000236732">
    <property type="component" value="Unassembled WGS sequence"/>
</dbReference>
<sequence length="99" mass="11026">MTGGGDIILANFDEMDEIASELGRAYANLVGELADLESDLKVLETWDGSAKDVYMEAKRQWNEAVVTMGDTMQRFGPALHDATEIMRDAENTNVRRWGT</sequence>
<evidence type="ECO:0000256" key="1">
    <source>
        <dbReference type="RuleBase" id="RU362001"/>
    </source>
</evidence>
<gene>
    <name evidence="2" type="ORF">SAMN05444920_101703</name>
</gene>
<name>A0A1H5UYX4_9ACTN</name>
<dbReference type="RefSeq" id="WP_103954222.1">
    <property type="nucleotide sequence ID" value="NZ_FNVT01000001.1"/>
</dbReference>
<accession>A0A1H5UYX4</accession>
<dbReference type="NCBIfam" id="TIGR03930">
    <property type="entry name" value="WXG100_ESAT6"/>
    <property type="match status" value="1"/>
</dbReference>
<dbReference type="Gene3D" id="1.10.287.1060">
    <property type="entry name" value="ESAT-6-like"/>
    <property type="match status" value="1"/>
</dbReference>
<evidence type="ECO:0000313" key="2">
    <source>
        <dbReference type="EMBL" id="SEF80206.1"/>
    </source>
</evidence>